<keyword evidence="1" id="KW-0223">Dioxygenase</keyword>
<accession>A0A1T5B247</accession>
<evidence type="ECO:0000313" key="2">
    <source>
        <dbReference type="Proteomes" id="UP000189818"/>
    </source>
</evidence>
<dbReference type="Gene3D" id="2.60.120.620">
    <property type="entry name" value="q2cbj1_9rhob like domain"/>
    <property type="match status" value="1"/>
</dbReference>
<dbReference type="RefSeq" id="WP_079647163.1">
    <property type="nucleotide sequence ID" value="NZ_FUYM01000002.1"/>
</dbReference>
<name>A0A1T5B247_9SPHN</name>
<protein>
    <submittedName>
        <fullName evidence="1">Phytanoyl-CoA dioxygenase (PhyH)</fullName>
    </submittedName>
</protein>
<gene>
    <name evidence="1" type="ORF">SAMN06295920_102424</name>
</gene>
<keyword evidence="2" id="KW-1185">Reference proteome</keyword>
<keyword evidence="1" id="KW-0560">Oxidoreductase</keyword>
<dbReference type="SUPFAM" id="SSF51197">
    <property type="entry name" value="Clavaminate synthase-like"/>
    <property type="match status" value="1"/>
</dbReference>
<dbReference type="InterPro" id="IPR008775">
    <property type="entry name" value="Phytyl_CoA_dOase-like"/>
</dbReference>
<dbReference type="GO" id="GO:0016706">
    <property type="term" value="F:2-oxoglutarate-dependent dioxygenase activity"/>
    <property type="evidence" value="ECO:0007669"/>
    <property type="project" value="UniProtKB-ARBA"/>
</dbReference>
<organism evidence="1 2">
    <name type="scientific">Rhizorhabdus histidinilytica</name>
    <dbReference type="NCBI Taxonomy" id="439228"/>
    <lineage>
        <taxon>Bacteria</taxon>
        <taxon>Pseudomonadati</taxon>
        <taxon>Pseudomonadota</taxon>
        <taxon>Alphaproteobacteria</taxon>
        <taxon>Sphingomonadales</taxon>
        <taxon>Sphingomonadaceae</taxon>
        <taxon>Rhizorhabdus</taxon>
    </lineage>
</organism>
<dbReference type="Pfam" id="PF05721">
    <property type="entry name" value="PhyH"/>
    <property type="match status" value="1"/>
</dbReference>
<dbReference type="Proteomes" id="UP000189818">
    <property type="component" value="Unassembled WGS sequence"/>
</dbReference>
<dbReference type="AlphaFoldDB" id="A0A1T5B247"/>
<dbReference type="EMBL" id="FUYM01000002">
    <property type="protein sequence ID" value="SKB41328.1"/>
    <property type="molecule type" value="Genomic_DNA"/>
</dbReference>
<proteinExistence type="predicted"/>
<dbReference type="STRING" id="439228.SAMN06295920_102424"/>
<reference evidence="2" key="1">
    <citation type="submission" date="2017-02" db="EMBL/GenBank/DDBJ databases">
        <authorList>
            <person name="Varghese N."/>
            <person name="Submissions S."/>
        </authorList>
    </citation>
    <scope>NUCLEOTIDE SEQUENCE [LARGE SCALE GENOMIC DNA]</scope>
    <source>
        <strain evidence="2">UM2</strain>
    </source>
</reference>
<sequence>MAGSILRSLLAPWWAAQLLTGAKSFLDNPLIGSEALNRRGLHGWRVAKARRLAERRRAGLAGQVAAEDREAFERDGFVIKRDFLPPATFAALRDGLFGWSGPAREMVQGDTNTRRYAVDPELVRAVPAMKAFLGDPRWQGLARYVASFDVEPLLYVQSILSRRHDAPPDPQTRLHADTFHPTMKAWLFLQDVGPADGPFSYVPGSHRLTPERLAWERERSLTVGREQDYLSARGSFRVQEEELAGLGLPPAKAFAVPANTLVVADTYGFHARTASDRPTTRIELFAYSRRNPFLPVTGLDPWSLPGIAERRIPLLWLTHDIYRRWIGQPWAKAGRKRPGDE</sequence>
<dbReference type="OrthoDB" id="547161at2"/>
<evidence type="ECO:0000313" key="1">
    <source>
        <dbReference type="EMBL" id="SKB41328.1"/>
    </source>
</evidence>